<protein>
    <recommendedName>
        <fullName evidence="6">DUF1232 domain-containing protein</fullName>
    </recommendedName>
</protein>
<evidence type="ECO:0000256" key="2">
    <source>
        <dbReference type="ARBA" id="ARBA00022692"/>
    </source>
</evidence>
<sequence>MNKTQDLSMFQFIKALFKQETPFYIKGIIVLAFIYFFVPLDLLPSAVAGPLGLVDDALVMAILTKVAKSLLETNLSQDPETLKDVTPEDY</sequence>
<proteinExistence type="predicted"/>
<organism evidence="7 8">
    <name type="scientific">Suicoccus acidiformans</name>
    <dbReference type="NCBI Taxonomy" id="2036206"/>
    <lineage>
        <taxon>Bacteria</taxon>
        <taxon>Bacillati</taxon>
        <taxon>Bacillota</taxon>
        <taxon>Bacilli</taxon>
        <taxon>Lactobacillales</taxon>
        <taxon>Aerococcaceae</taxon>
        <taxon>Suicoccus</taxon>
    </lineage>
</organism>
<dbReference type="Proteomes" id="UP000263232">
    <property type="component" value="Chromosome"/>
</dbReference>
<accession>A0A347WJ25</accession>
<dbReference type="Pfam" id="PF06803">
    <property type="entry name" value="DUF1232"/>
    <property type="match status" value="1"/>
</dbReference>
<evidence type="ECO:0000256" key="3">
    <source>
        <dbReference type="ARBA" id="ARBA00022989"/>
    </source>
</evidence>
<dbReference type="RefSeq" id="WP_205528132.1">
    <property type="nucleotide sequence ID" value="NZ_CP023434.1"/>
</dbReference>
<keyword evidence="3 5" id="KW-1133">Transmembrane helix</keyword>
<dbReference type="InterPro" id="IPR010652">
    <property type="entry name" value="DUF1232"/>
</dbReference>
<evidence type="ECO:0000313" key="8">
    <source>
        <dbReference type="Proteomes" id="UP000263232"/>
    </source>
</evidence>
<dbReference type="KEGG" id="abae:CL176_03025"/>
<feature type="domain" description="DUF1232" evidence="6">
    <location>
        <begin position="26"/>
        <end position="61"/>
    </location>
</feature>
<evidence type="ECO:0000313" key="7">
    <source>
        <dbReference type="EMBL" id="AXY25082.1"/>
    </source>
</evidence>
<evidence type="ECO:0000256" key="5">
    <source>
        <dbReference type="SAM" id="Phobius"/>
    </source>
</evidence>
<keyword evidence="8" id="KW-1185">Reference proteome</keyword>
<dbReference type="AlphaFoldDB" id="A0A347WJ25"/>
<evidence type="ECO:0000256" key="4">
    <source>
        <dbReference type="ARBA" id="ARBA00023136"/>
    </source>
</evidence>
<dbReference type="EMBL" id="CP023434">
    <property type="protein sequence ID" value="AXY25082.1"/>
    <property type="molecule type" value="Genomic_DNA"/>
</dbReference>
<dbReference type="GO" id="GO:0012505">
    <property type="term" value="C:endomembrane system"/>
    <property type="evidence" value="ECO:0007669"/>
    <property type="project" value="UniProtKB-SubCell"/>
</dbReference>
<evidence type="ECO:0000256" key="1">
    <source>
        <dbReference type="ARBA" id="ARBA00004127"/>
    </source>
</evidence>
<evidence type="ECO:0000259" key="6">
    <source>
        <dbReference type="Pfam" id="PF06803"/>
    </source>
</evidence>
<name>A0A347WJ25_9LACT</name>
<reference evidence="7 8" key="1">
    <citation type="submission" date="2017-09" db="EMBL/GenBank/DDBJ databases">
        <title>Complete genome sequence of Oxytococcus suis strain ZY16052.</title>
        <authorList>
            <person name="Li F."/>
        </authorList>
    </citation>
    <scope>NUCLEOTIDE SEQUENCE [LARGE SCALE GENOMIC DNA]</scope>
    <source>
        <strain evidence="7 8">ZY16052</strain>
    </source>
</reference>
<feature type="transmembrane region" description="Helical" evidence="5">
    <location>
        <begin position="21"/>
        <end position="38"/>
    </location>
</feature>
<comment type="subcellular location">
    <subcellularLocation>
        <location evidence="1">Endomembrane system</location>
        <topology evidence="1">Multi-pass membrane protein</topology>
    </subcellularLocation>
</comment>
<gene>
    <name evidence="7" type="ORF">CL176_03025</name>
</gene>
<keyword evidence="2 5" id="KW-0812">Transmembrane</keyword>
<keyword evidence="4 5" id="KW-0472">Membrane</keyword>